<proteinExistence type="predicted"/>
<dbReference type="InterPro" id="IPR010982">
    <property type="entry name" value="Lambda_DNA-bd_dom_sf"/>
</dbReference>
<reference evidence="1 2" key="1">
    <citation type="submission" date="2016-03" db="EMBL/GenBank/DDBJ databases">
        <title>Genome sequence of Rhodococcus kyotonensis KB10.</title>
        <authorList>
            <person name="Jeong H."/>
            <person name="Hong C.E."/>
            <person name="Jo S.H."/>
            <person name="Park J.M."/>
        </authorList>
    </citation>
    <scope>NUCLEOTIDE SEQUENCE [LARGE SCALE GENOMIC DNA]</scope>
    <source>
        <strain evidence="1 2">KB10</strain>
    </source>
</reference>
<dbReference type="GO" id="GO:0003677">
    <property type="term" value="F:DNA binding"/>
    <property type="evidence" value="ECO:0007669"/>
    <property type="project" value="InterPro"/>
</dbReference>
<dbReference type="Gene3D" id="1.10.260.40">
    <property type="entry name" value="lambda repressor-like DNA-binding domains"/>
    <property type="match status" value="1"/>
</dbReference>
<dbReference type="EMBL" id="LVHI01000040">
    <property type="protein sequence ID" value="OAK51172.1"/>
    <property type="molecule type" value="Genomic_DNA"/>
</dbReference>
<dbReference type="RefSeq" id="WP_068431718.1">
    <property type="nucleotide sequence ID" value="NZ_LVHI01000040.1"/>
</dbReference>
<accession>A0A177Y6P0</accession>
<dbReference type="Proteomes" id="UP000077519">
    <property type="component" value="Unassembled WGS sequence"/>
</dbReference>
<evidence type="ECO:0000313" key="1">
    <source>
        <dbReference type="EMBL" id="OAK51172.1"/>
    </source>
</evidence>
<name>A0A177Y6P0_9NOCA</name>
<protein>
    <submittedName>
        <fullName evidence="1">Uncharacterized protein</fullName>
    </submittedName>
</protein>
<organism evidence="1 2">
    <name type="scientific">Rhodococcoides kyotonense</name>
    <dbReference type="NCBI Taxonomy" id="398843"/>
    <lineage>
        <taxon>Bacteria</taxon>
        <taxon>Bacillati</taxon>
        <taxon>Actinomycetota</taxon>
        <taxon>Actinomycetes</taxon>
        <taxon>Mycobacteriales</taxon>
        <taxon>Nocardiaceae</taxon>
        <taxon>Rhodococcoides</taxon>
    </lineage>
</organism>
<gene>
    <name evidence="1" type="ORF">A3K89_13205</name>
</gene>
<keyword evidence="2" id="KW-1185">Reference proteome</keyword>
<evidence type="ECO:0000313" key="2">
    <source>
        <dbReference type="Proteomes" id="UP000077519"/>
    </source>
</evidence>
<dbReference type="AlphaFoldDB" id="A0A177Y6P0"/>
<comment type="caution">
    <text evidence="1">The sequence shown here is derived from an EMBL/GenBank/DDBJ whole genome shotgun (WGS) entry which is preliminary data.</text>
</comment>
<sequence>MSTNSDANGDSFAARLDHLFRKLPSASGGRWSVSEIARRSTDFGYPISEAYLYQLRSGVKENPSLRHTEGLARAFGVDIRFFTDRDVYERGVQEIDYLRLQSSPGIHAAAHRMVDLSETRLSEVIDFIRFMRIKEGLPADPGEGDEQR</sequence>